<feature type="transmembrane region" description="Helical" evidence="1">
    <location>
        <begin position="189"/>
        <end position="214"/>
    </location>
</feature>
<sequence>MSSNFDPYTQNVTFHTADGSPFLVPVTAVDEYYQYCIKICINYGAQFGASVIILIILLLLTRPEKRVSSVFFLNGGALLFNMGRLLCQMIYFTTPFVKAYAYFSGDQSGTPTSAYANSVLGVVLTSLLVICVEASLVLQVQVVCANLRHRYRTVLLGLSILVALIPIGFRLGYMVENCKTIVKADTPRSIIWLESATNIVITISTCFFCAIFIAKLGFAIRQRKRLGVREFGPMRVIFIMGCQTMIIPAIFSILQYVVDVPELNSNVPTLVTIFLPLSSIWAGVTLSHSSPTESSTSHGGLWNRLTVSSGVRSNPASSTDTTIAMSYPSNKSSTVCYAEQTATRRQPDPEQGHGISVEHGVSVHTCQKL</sequence>
<dbReference type="Gene3D" id="1.10.287.920">
    <property type="entry name" value="Pheromone alpha factor receptor"/>
    <property type="match status" value="1"/>
</dbReference>
<dbReference type="CDD" id="cd14939">
    <property type="entry name" value="7tmD_STE2"/>
    <property type="match status" value="1"/>
</dbReference>
<dbReference type="GO" id="GO:0038038">
    <property type="term" value="C:G protein-coupled receptor homodimeric complex"/>
    <property type="evidence" value="ECO:0007669"/>
    <property type="project" value="TreeGrafter"/>
</dbReference>
<gene>
    <name evidence="2" type="ORF">BDV28DRAFT_130359</name>
</gene>
<feature type="transmembrane region" description="Helical" evidence="1">
    <location>
        <begin position="150"/>
        <end position="169"/>
    </location>
</feature>
<dbReference type="GO" id="GO:0004932">
    <property type="term" value="F:mating-type factor pheromone receptor activity"/>
    <property type="evidence" value="ECO:0007669"/>
    <property type="project" value="InterPro"/>
</dbReference>
<feature type="transmembrane region" description="Helical" evidence="1">
    <location>
        <begin position="71"/>
        <end position="94"/>
    </location>
</feature>
<evidence type="ECO:0000256" key="1">
    <source>
        <dbReference type="SAM" id="Phobius"/>
    </source>
</evidence>
<reference evidence="3" key="1">
    <citation type="submission" date="2019-04" db="EMBL/GenBank/DDBJ databases">
        <title>Friends and foes A comparative genomics studyof 23 Aspergillus species from section Flavi.</title>
        <authorList>
            <consortium name="DOE Joint Genome Institute"/>
            <person name="Kjaerbolling I."/>
            <person name="Vesth T."/>
            <person name="Frisvad J.C."/>
            <person name="Nybo J.L."/>
            <person name="Theobald S."/>
            <person name="Kildgaard S."/>
            <person name="Isbrandt T."/>
            <person name="Kuo A."/>
            <person name="Sato A."/>
            <person name="Lyhne E.K."/>
            <person name="Kogle M.E."/>
            <person name="Wiebenga A."/>
            <person name="Kun R.S."/>
            <person name="Lubbers R.J."/>
            <person name="Makela M.R."/>
            <person name="Barry K."/>
            <person name="Chovatia M."/>
            <person name="Clum A."/>
            <person name="Daum C."/>
            <person name="Haridas S."/>
            <person name="He G."/>
            <person name="LaButti K."/>
            <person name="Lipzen A."/>
            <person name="Mondo S."/>
            <person name="Riley R."/>
            <person name="Salamov A."/>
            <person name="Simmons B.A."/>
            <person name="Magnuson J.K."/>
            <person name="Henrissat B."/>
            <person name="Mortensen U.H."/>
            <person name="Larsen T.O."/>
            <person name="Devries R.P."/>
            <person name="Grigoriev I.V."/>
            <person name="Machida M."/>
            <person name="Baker S.E."/>
            <person name="Andersen M.R."/>
        </authorList>
    </citation>
    <scope>NUCLEOTIDE SEQUENCE [LARGE SCALE GENOMIC DNA]</scope>
    <source>
        <strain evidence="3">CBS 553.77</strain>
    </source>
</reference>
<feature type="transmembrane region" description="Helical" evidence="1">
    <location>
        <begin position="114"/>
        <end position="138"/>
    </location>
</feature>
<feature type="transmembrane region" description="Helical" evidence="1">
    <location>
        <begin position="270"/>
        <end position="287"/>
    </location>
</feature>
<organism evidence="2 3">
    <name type="scientific">Aspergillus coremiiformis</name>
    <dbReference type="NCBI Taxonomy" id="138285"/>
    <lineage>
        <taxon>Eukaryota</taxon>
        <taxon>Fungi</taxon>
        <taxon>Dikarya</taxon>
        <taxon>Ascomycota</taxon>
        <taxon>Pezizomycotina</taxon>
        <taxon>Eurotiomycetes</taxon>
        <taxon>Eurotiomycetidae</taxon>
        <taxon>Eurotiales</taxon>
        <taxon>Aspergillaceae</taxon>
        <taxon>Aspergillus</taxon>
        <taxon>Aspergillus subgen. Circumdati</taxon>
    </lineage>
</organism>
<name>A0A5N6ZAN5_9EURO</name>
<proteinExistence type="predicted"/>
<evidence type="ECO:0000313" key="3">
    <source>
        <dbReference type="Proteomes" id="UP000327118"/>
    </source>
</evidence>
<feature type="transmembrane region" description="Helical" evidence="1">
    <location>
        <begin position="235"/>
        <end position="258"/>
    </location>
</feature>
<dbReference type="Pfam" id="PF02116">
    <property type="entry name" value="STE2"/>
    <property type="match status" value="1"/>
</dbReference>
<dbReference type="PANTHER" id="PTHR28009:SF1">
    <property type="entry name" value="PHEROMONE ALPHA FACTOR RECEPTOR"/>
    <property type="match status" value="1"/>
</dbReference>
<keyword evidence="1" id="KW-0472">Membrane</keyword>
<dbReference type="Proteomes" id="UP000327118">
    <property type="component" value="Unassembled WGS sequence"/>
</dbReference>
<dbReference type="InterPro" id="IPR000366">
    <property type="entry name" value="GPCR_STE2"/>
</dbReference>
<dbReference type="EMBL" id="ML739066">
    <property type="protein sequence ID" value="KAE8354704.1"/>
    <property type="molecule type" value="Genomic_DNA"/>
</dbReference>
<dbReference type="PRINTS" id="PR00250">
    <property type="entry name" value="GPCRSTE2"/>
</dbReference>
<dbReference type="AlphaFoldDB" id="A0A5N6ZAN5"/>
<dbReference type="GO" id="GO:0000750">
    <property type="term" value="P:pheromone-dependent signal transduction involved in conjugation with cellular fusion"/>
    <property type="evidence" value="ECO:0007669"/>
    <property type="project" value="TreeGrafter"/>
</dbReference>
<protein>
    <submittedName>
        <fullName evidence="2">Fungal pheromone mating factor STE2 GPCR-domain-containing protein</fullName>
    </submittedName>
</protein>
<evidence type="ECO:0000313" key="2">
    <source>
        <dbReference type="EMBL" id="KAE8354704.1"/>
    </source>
</evidence>
<keyword evidence="1" id="KW-1133">Transmembrane helix</keyword>
<dbReference type="PANTHER" id="PTHR28009">
    <property type="entry name" value="PHEROMONE ALPHA FACTOR RECEPTOR"/>
    <property type="match status" value="1"/>
</dbReference>
<dbReference type="InterPro" id="IPR027458">
    <property type="entry name" value="STE2_TM1-TM2_sf"/>
</dbReference>
<keyword evidence="1" id="KW-0812">Transmembrane</keyword>
<feature type="transmembrane region" description="Helical" evidence="1">
    <location>
        <begin position="32"/>
        <end position="59"/>
    </location>
</feature>
<accession>A0A5N6ZAN5</accession>
<dbReference type="OrthoDB" id="5402633at2759"/>
<keyword evidence="3" id="KW-1185">Reference proteome</keyword>